<dbReference type="OrthoDB" id="1097666at2"/>
<organism evidence="4 5">
    <name type="scientific">Brumimicrobium aurantiacum</name>
    <dbReference type="NCBI Taxonomy" id="1737063"/>
    <lineage>
        <taxon>Bacteria</taxon>
        <taxon>Pseudomonadati</taxon>
        <taxon>Bacteroidota</taxon>
        <taxon>Flavobacteriia</taxon>
        <taxon>Flavobacteriales</taxon>
        <taxon>Crocinitomicaceae</taxon>
        <taxon>Brumimicrobium</taxon>
    </lineage>
</organism>
<keyword evidence="3" id="KW-1133">Transmembrane helix</keyword>
<dbReference type="RefSeq" id="WP_116879518.1">
    <property type="nucleotide sequence ID" value="NZ_QURB01000001.1"/>
</dbReference>
<name>A0A3E1F1Q7_9FLAO</name>
<accession>A0A3E1F1Q7</accession>
<dbReference type="Proteomes" id="UP000257127">
    <property type="component" value="Unassembled WGS sequence"/>
</dbReference>
<comment type="caution">
    <text evidence="4">The sequence shown here is derived from an EMBL/GenBank/DDBJ whole genome shotgun (WGS) entry which is preliminary data.</text>
</comment>
<keyword evidence="2" id="KW-0175">Coiled coil</keyword>
<dbReference type="PANTHER" id="PTHR43215:SF14">
    <property type="entry name" value="RADIAL SPOKE HEAD 1 HOMOLOG"/>
    <property type="match status" value="1"/>
</dbReference>
<dbReference type="EMBL" id="QURB01000001">
    <property type="protein sequence ID" value="RFC55683.1"/>
    <property type="molecule type" value="Genomic_DNA"/>
</dbReference>
<dbReference type="PANTHER" id="PTHR43215">
    <property type="entry name" value="RADIAL SPOKE HEAD 1 HOMOLOG"/>
    <property type="match status" value="1"/>
</dbReference>
<gene>
    <name evidence="4" type="ORF">DXU93_01750</name>
</gene>
<sequence length="300" mass="34595">MRNINHKRKVKNAIIIIYVIASLAVLIGGISWANKEQSRLNDLLSQNERKLAVVVQENKALEAIQLGDRYFLNGNNVKAKERYLTILEKYKLTSSQRTQIKQKLEDLEKVEDSSATMDKELRAFQFKLNHQKKLIDSLHLVVDHLELDNYNTLNAQKSRVAELQQELKEKNRELRKKEGVQTISFKSENGDVIHYLGKVDDEKANGGGIGIWNTGSLYKGDWKDNKRHGKGEFTWSDGHQYVGDFVNDKREGNGTYYWPSGEKYEGEWSNGKRNGKGILYDKDGNIQYDGMWKKDKIVNE</sequence>
<protein>
    <recommendedName>
        <fullName evidence="6">MORN repeat protein</fullName>
    </recommendedName>
</protein>
<evidence type="ECO:0000256" key="2">
    <source>
        <dbReference type="SAM" id="Coils"/>
    </source>
</evidence>
<keyword evidence="3" id="KW-0472">Membrane</keyword>
<dbReference type="AlphaFoldDB" id="A0A3E1F1Q7"/>
<evidence type="ECO:0008006" key="6">
    <source>
        <dbReference type="Google" id="ProtNLM"/>
    </source>
</evidence>
<dbReference type="SUPFAM" id="SSF82185">
    <property type="entry name" value="Histone H3 K4-specific methyltransferase SET7/9 N-terminal domain"/>
    <property type="match status" value="1"/>
</dbReference>
<feature type="transmembrane region" description="Helical" evidence="3">
    <location>
        <begin position="12"/>
        <end position="33"/>
    </location>
</feature>
<evidence type="ECO:0000313" key="4">
    <source>
        <dbReference type="EMBL" id="RFC55683.1"/>
    </source>
</evidence>
<evidence type="ECO:0000313" key="5">
    <source>
        <dbReference type="Proteomes" id="UP000257127"/>
    </source>
</evidence>
<feature type="coiled-coil region" evidence="2">
    <location>
        <begin position="150"/>
        <end position="180"/>
    </location>
</feature>
<evidence type="ECO:0000256" key="1">
    <source>
        <dbReference type="ARBA" id="ARBA00022737"/>
    </source>
</evidence>
<dbReference type="Pfam" id="PF02493">
    <property type="entry name" value="MORN"/>
    <property type="match status" value="3"/>
</dbReference>
<dbReference type="SMART" id="SM00698">
    <property type="entry name" value="MORN"/>
    <property type="match status" value="3"/>
</dbReference>
<proteinExistence type="predicted"/>
<dbReference type="InterPro" id="IPR003409">
    <property type="entry name" value="MORN"/>
</dbReference>
<reference evidence="4 5" key="1">
    <citation type="submission" date="2018-08" db="EMBL/GenBank/DDBJ databases">
        <title>The draft genome squence of Brumimicrobium sp. N62.</title>
        <authorList>
            <person name="Du Z.-J."/>
            <person name="Luo H.-R."/>
        </authorList>
    </citation>
    <scope>NUCLEOTIDE SEQUENCE [LARGE SCALE GENOMIC DNA]</scope>
    <source>
        <strain evidence="4 5">N62</strain>
    </source>
</reference>
<keyword evidence="3" id="KW-0812">Transmembrane</keyword>
<dbReference type="FunFam" id="2.20.110.10:FF:000002">
    <property type="entry name" value="Phosphatidylinositol 4-phosphate 5-kinase 8"/>
    <property type="match status" value="1"/>
</dbReference>
<dbReference type="Gene3D" id="2.20.110.10">
    <property type="entry name" value="Histone H3 K4-specific methyltransferase SET7/9 N-terminal domain"/>
    <property type="match status" value="2"/>
</dbReference>
<keyword evidence="5" id="KW-1185">Reference proteome</keyword>
<keyword evidence="1" id="KW-0677">Repeat</keyword>
<evidence type="ECO:0000256" key="3">
    <source>
        <dbReference type="SAM" id="Phobius"/>
    </source>
</evidence>